<gene>
    <name evidence="13" type="ORF">F4695_004499</name>
</gene>
<dbReference type="Proteomes" id="UP000585437">
    <property type="component" value="Unassembled WGS sequence"/>
</dbReference>
<keyword evidence="7" id="KW-0972">Capsule biogenesis/degradation</keyword>
<evidence type="ECO:0000256" key="8">
    <source>
        <dbReference type="ARBA" id="ARBA00022989"/>
    </source>
</evidence>
<evidence type="ECO:0000256" key="7">
    <source>
        <dbReference type="ARBA" id="ARBA00022903"/>
    </source>
</evidence>
<dbReference type="GO" id="GO:0140359">
    <property type="term" value="F:ABC-type transporter activity"/>
    <property type="evidence" value="ECO:0007669"/>
    <property type="project" value="InterPro"/>
</dbReference>
<evidence type="ECO:0000256" key="1">
    <source>
        <dbReference type="ARBA" id="ARBA00004651"/>
    </source>
</evidence>
<dbReference type="PROSITE" id="PS51012">
    <property type="entry name" value="ABC_TM2"/>
    <property type="match status" value="1"/>
</dbReference>
<comment type="similarity">
    <text evidence="2 11">Belongs to the ABC-2 integral membrane protein family.</text>
</comment>
<dbReference type="InterPro" id="IPR047817">
    <property type="entry name" value="ABC2_TM_bact-type"/>
</dbReference>
<evidence type="ECO:0000256" key="10">
    <source>
        <dbReference type="ARBA" id="ARBA00023136"/>
    </source>
</evidence>
<evidence type="ECO:0000313" key="13">
    <source>
        <dbReference type="EMBL" id="MBB6511101.1"/>
    </source>
</evidence>
<keyword evidence="14" id="KW-1185">Reference proteome</keyword>
<feature type="transmembrane region" description="Helical" evidence="11">
    <location>
        <begin position="38"/>
        <end position="60"/>
    </location>
</feature>
<evidence type="ECO:0000256" key="11">
    <source>
        <dbReference type="RuleBase" id="RU361157"/>
    </source>
</evidence>
<keyword evidence="5" id="KW-0762">Sugar transport</keyword>
<feature type="transmembrane region" description="Helical" evidence="11">
    <location>
        <begin position="66"/>
        <end position="92"/>
    </location>
</feature>
<dbReference type="InterPro" id="IPR013525">
    <property type="entry name" value="ABC2_TM"/>
</dbReference>
<dbReference type="PANTHER" id="PTHR30413:SF10">
    <property type="entry name" value="CAPSULE POLYSACCHARIDE EXPORT INNER-MEMBRANE PROTEIN CTRC"/>
    <property type="match status" value="1"/>
</dbReference>
<evidence type="ECO:0000259" key="12">
    <source>
        <dbReference type="PROSITE" id="PS51012"/>
    </source>
</evidence>
<evidence type="ECO:0000256" key="3">
    <source>
        <dbReference type="ARBA" id="ARBA00022448"/>
    </source>
</evidence>
<feature type="transmembrane region" description="Helical" evidence="11">
    <location>
        <begin position="239"/>
        <end position="257"/>
    </location>
</feature>
<evidence type="ECO:0000313" key="14">
    <source>
        <dbReference type="Proteomes" id="UP000585437"/>
    </source>
</evidence>
<keyword evidence="6 11" id="KW-0812">Transmembrane</keyword>
<keyword evidence="8 11" id="KW-1133">Transmembrane helix</keyword>
<proteinExistence type="inferred from homology"/>
<feature type="transmembrane region" description="Helical" evidence="11">
    <location>
        <begin position="147"/>
        <end position="172"/>
    </location>
</feature>
<dbReference type="AlphaFoldDB" id="A0A7X0JNW9"/>
<protein>
    <recommendedName>
        <fullName evidence="11">Transport permease protein</fullName>
    </recommendedName>
</protein>
<dbReference type="PRINTS" id="PR00164">
    <property type="entry name" value="ABC2TRNSPORT"/>
</dbReference>
<organism evidence="13 14">
    <name type="scientific">Rhizobium soli</name>
    <dbReference type="NCBI Taxonomy" id="424798"/>
    <lineage>
        <taxon>Bacteria</taxon>
        <taxon>Pseudomonadati</taxon>
        <taxon>Pseudomonadota</taxon>
        <taxon>Alphaproteobacteria</taxon>
        <taxon>Hyphomicrobiales</taxon>
        <taxon>Rhizobiaceae</taxon>
        <taxon>Rhizobium/Agrobacterium group</taxon>
        <taxon>Rhizobium</taxon>
    </lineage>
</organism>
<dbReference type="GO" id="GO:0015774">
    <property type="term" value="P:polysaccharide transport"/>
    <property type="evidence" value="ECO:0007669"/>
    <property type="project" value="UniProtKB-KW"/>
</dbReference>
<dbReference type="PANTHER" id="PTHR30413">
    <property type="entry name" value="INNER MEMBRANE TRANSPORT PERMEASE"/>
    <property type="match status" value="1"/>
</dbReference>
<feature type="domain" description="ABC transmembrane type-2" evidence="12">
    <location>
        <begin position="37"/>
        <end position="260"/>
    </location>
</feature>
<reference evidence="13 14" key="1">
    <citation type="submission" date="2020-08" db="EMBL/GenBank/DDBJ databases">
        <title>The Agave Microbiome: Exploring the role of microbial communities in plant adaptations to desert environments.</title>
        <authorList>
            <person name="Partida-Martinez L.P."/>
        </authorList>
    </citation>
    <scope>NUCLEOTIDE SEQUENCE [LARGE SCALE GENOMIC DNA]</scope>
    <source>
        <strain evidence="13 14">AS3.12</strain>
    </source>
</reference>
<keyword evidence="4 11" id="KW-1003">Cell membrane</keyword>
<comment type="subcellular location">
    <subcellularLocation>
        <location evidence="11">Cell inner membrane</location>
        <topology evidence="11">Multi-pass membrane protein</topology>
    </subcellularLocation>
    <subcellularLocation>
        <location evidence="1">Cell membrane</location>
        <topology evidence="1">Multi-pass membrane protein</topology>
    </subcellularLocation>
</comment>
<evidence type="ECO:0000256" key="2">
    <source>
        <dbReference type="ARBA" id="ARBA00007783"/>
    </source>
</evidence>
<feature type="transmembrane region" description="Helical" evidence="11">
    <location>
        <begin position="184"/>
        <end position="202"/>
    </location>
</feature>
<dbReference type="Pfam" id="PF01061">
    <property type="entry name" value="ABC2_membrane"/>
    <property type="match status" value="1"/>
</dbReference>
<dbReference type="EMBL" id="JACHBU010000017">
    <property type="protein sequence ID" value="MBB6511101.1"/>
    <property type="molecule type" value="Genomic_DNA"/>
</dbReference>
<evidence type="ECO:0000256" key="4">
    <source>
        <dbReference type="ARBA" id="ARBA00022475"/>
    </source>
</evidence>
<keyword evidence="10 11" id="KW-0472">Membrane</keyword>
<dbReference type="InterPro" id="IPR000412">
    <property type="entry name" value="ABC_2_transport"/>
</dbReference>
<dbReference type="GO" id="GO:0043190">
    <property type="term" value="C:ATP-binding cassette (ABC) transporter complex"/>
    <property type="evidence" value="ECO:0007669"/>
    <property type="project" value="InterPro"/>
</dbReference>
<evidence type="ECO:0000256" key="5">
    <source>
        <dbReference type="ARBA" id="ARBA00022597"/>
    </source>
</evidence>
<accession>A0A7X0JNW9</accession>
<feature type="transmembrane region" description="Helical" evidence="11">
    <location>
        <begin position="113"/>
        <end position="135"/>
    </location>
</feature>
<evidence type="ECO:0000256" key="6">
    <source>
        <dbReference type="ARBA" id="ARBA00022692"/>
    </source>
</evidence>
<evidence type="ECO:0000256" key="9">
    <source>
        <dbReference type="ARBA" id="ARBA00023047"/>
    </source>
</evidence>
<comment type="caution">
    <text evidence="13">The sequence shown here is derived from an EMBL/GenBank/DDBJ whole genome shotgun (WGS) entry which is preliminary data.</text>
</comment>
<name>A0A7X0JNW9_9HYPH</name>
<keyword evidence="3 11" id="KW-0813">Transport</keyword>
<sequence>MLAASKVKNLTEIVSHLRVVAALVVREMSTRFGRKPGGYIWAILDPLAHIAFLSVIFMGIAHHPPLGASFIMFFATGYIGFQFYQAVASYLNSAVKGNRSLLSYPNVAPIDTIFARYILQFATTSVVSITLLGPITATLKYPIQINWLSIIEGALAGSILALGIAFANNVLFQQFPLYEKLFEIVNRPLFMLSGVFYLPDALPHPMREIILLNPITHVIMSFRKGFYTEYRATGYDPGYMYMCAATLLFAGLCIFTSSRRVLRGR</sequence>
<keyword evidence="9" id="KW-0625">Polysaccharide transport</keyword>
<dbReference type="GO" id="GO:0015920">
    <property type="term" value="P:lipopolysaccharide transport"/>
    <property type="evidence" value="ECO:0007669"/>
    <property type="project" value="TreeGrafter"/>
</dbReference>